<reference evidence="2" key="1">
    <citation type="submission" date="2022-11" db="UniProtKB">
        <authorList>
            <consortium name="WormBaseParasite"/>
        </authorList>
    </citation>
    <scope>IDENTIFICATION</scope>
</reference>
<keyword evidence="1" id="KW-1185">Reference proteome</keyword>
<protein>
    <submittedName>
        <fullName evidence="2">Uncharacterized protein</fullName>
    </submittedName>
</protein>
<proteinExistence type="predicted"/>
<name>A0A915K0A7_ROMCU</name>
<dbReference type="AlphaFoldDB" id="A0A915K0A7"/>
<dbReference type="WBParaSite" id="nRc.2.0.1.t32216-RA">
    <property type="protein sequence ID" value="nRc.2.0.1.t32216-RA"/>
    <property type="gene ID" value="nRc.2.0.1.g32216"/>
</dbReference>
<sequence>MCYSRSAGIVGHPELSANRYDRPNGTVGHPLHKRFYANWNLTSTIRLAIISALRNYNNKCKKSIQ</sequence>
<evidence type="ECO:0000313" key="1">
    <source>
        <dbReference type="Proteomes" id="UP000887565"/>
    </source>
</evidence>
<dbReference type="Proteomes" id="UP000887565">
    <property type="component" value="Unplaced"/>
</dbReference>
<evidence type="ECO:0000313" key="2">
    <source>
        <dbReference type="WBParaSite" id="nRc.2.0.1.t32216-RA"/>
    </source>
</evidence>
<accession>A0A915K0A7</accession>
<organism evidence="1 2">
    <name type="scientific">Romanomermis culicivorax</name>
    <name type="common">Nematode worm</name>
    <dbReference type="NCBI Taxonomy" id="13658"/>
    <lineage>
        <taxon>Eukaryota</taxon>
        <taxon>Metazoa</taxon>
        <taxon>Ecdysozoa</taxon>
        <taxon>Nematoda</taxon>
        <taxon>Enoplea</taxon>
        <taxon>Dorylaimia</taxon>
        <taxon>Mermithida</taxon>
        <taxon>Mermithoidea</taxon>
        <taxon>Mermithidae</taxon>
        <taxon>Romanomermis</taxon>
    </lineage>
</organism>